<accession>A0A229SNY3</accession>
<dbReference type="Gene3D" id="1.25.40.10">
    <property type="entry name" value="Tetratricopeptide repeat domain"/>
    <property type="match status" value="2"/>
</dbReference>
<dbReference type="InterPro" id="IPR011990">
    <property type="entry name" value="TPR-like_helical_dom_sf"/>
</dbReference>
<dbReference type="Proteomes" id="UP000215199">
    <property type="component" value="Unassembled WGS sequence"/>
</dbReference>
<proteinExistence type="predicted"/>
<comment type="caution">
    <text evidence="1">The sequence shown here is derived from an EMBL/GenBank/DDBJ whole genome shotgun (WGS) entry which is preliminary data.</text>
</comment>
<evidence type="ECO:0000313" key="1">
    <source>
        <dbReference type="EMBL" id="OXM60494.1"/>
    </source>
</evidence>
<protein>
    <submittedName>
        <fullName evidence="1">Uncharacterized protein</fullName>
    </submittedName>
</protein>
<organism evidence="1 2">
    <name type="scientific">Amycolatopsis vastitatis</name>
    <dbReference type="NCBI Taxonomy" id="1905142"/>
    <lineage>
        <taxon>Bacteria</taxon>
        <taxon>Bacillati</taxon>
        <taxon>Actinomycetota</taxon>
        <taxon>Actinomycetes</taxon>
        <taxon>Pseudonocardiales</taxon>
        <taxon>Pseudonocardiaceae</taxon>
        <taxon>Amycolatopsis</taxon>
    </lineage>
</organism>
<dbReference type="EMBL" id="NMUL01000060">
    <property type="protein sequence ID" value="OXM60494.1"/>
    <property type="molecule type" value="Genomic_DNA"/>
</dbReference>
<reference evidence="2" key="1">
    <citation type="submission" date="2017-07" db="EMBL/GenBank/DDBJ databases">
        <title>Comparative genome mining reveals phylogenetic distribution patterns of secondary metabolites in Amycolatopsis.</title>
        <authorList>
            <person name="Adamek M."/>
            <person name="Alanjary M."/>
            <person name="Sales-Ortells H."/>
            <person name="Goodfellow M."/>
            <person name="Bull A.T."/>
            <person name="Kalinowski J."/>
            <person name="Ziemert N."/>
        </authorList>
    </citation>
    <scope>NUCLEOTIDE SEQUENCE [LARGE SCALE GENOMIC DNA]</scope>
    <source>
        <strain evidence="2">H5</strain>
    </source>
</reference>
<dbReference type="AlphaFoldDB" id="A0A229SNY3"/>
<sequence>MEKLERYVVMIETAIKKSRAAQDADLLFGDPIEEAVSRITNSVHAQQSASVIAPLFSVARLHYARARVGPHKPDQYLWSAATLFRMLRHAPHLPGRIPEDIIRILDAMAAEDPTKVPTLDDPYLAADTAIDLLRFVSVEPEVSVVSAAETLLRAASKRVPATDYRHSRILVGLLQALNMRLEMIGDDVGDEIAVLAERIAGSRGRSDPYWPTLLANAGSACSVAASRSGDVDLLDRAVAHLEEAVEMMPDDLPEKAGFLVNLGRAEMTRWALRGAGGWPEAARVRLQQASTLTNPDVADLPAWLATAYLAGDNVDITEARRCLEQAGDHADPGLLGETWLLLYRLGPHEADALDRAVTLLTRAVQGRARPGVRDHGESLAEGLWTRWEQARNLDDIDQVIDHLAQRVEAADTPPIVLNLLARSLRARWERTGDSVAVRHAITCLIRVVDGPDDHGPATAMYLNNLASMYQRLFSVTSEASALEEAVRRAEQAMELATADDRNRPMYANTAATCHLARWRLAGDDTDLRQATRFVRIAAAAKKHPEHVSFLGNLGVVAWQAAVHLGIPELLEEAVTALESVITAVDPTDARYGGMLLNLGQALLARGDVTRGRELLRQSVEHPHLREQDTILAARLWADQAAEAEAWGPAAASLTGAVERLAGLPGHRLDRFDHERLLIRLSGLATDAAAANLNASDPATAVQVLEAGRGVLLANALLDDRALSRVEERNPDLAERVRSVKLRLTDDVGL</sequence>
<keyword evidence="2" id="KW-1185">Reference proteome</keyword>
<name>A0A229SNY3_9PSEU</name>
<dbReference type="RefSeq" id="WP_093953249.1">
    <property type="nucleotide sequence ID" value="NZ_NMUL01000060.1"/>
</dbReference>
<evidence type="ECO:0000313" key="2">
    <source>
        <dbReference type="Proteomes" id="UP000215199"/>
    </source>
</evidence>
<gene>
    <name evidence="1" type="ORF">CF165_42490</name>
</gene>